<feature type="region of interest" description="Disordered" evidence="1">
    <location>
        <begin position="1"/>
        <end position="23"/>
    </location>
</feature>
<feature type="compositionally biased region" description="Polar residues" evidence="1">
    <location>
        <begin position="1"/>
        <end position="11"/>
    </location>
</feature>
<reference evidence="2 3" key="1">
    <citation type="submission" date="2016-09" db="EMBL/GenBank/DDBJ databases">
        <authorList>
            <person name="Capua I."/>
            <person name="De Benedictis P."/>
            <person name="Joannis T."/>
            <person name="Lombin L.H."/>
            <person name="Cattoli G."/>
        </authorList>
    </citation>
    <scope>NUCLEOTIDE SEQUENCE [LARGE SCALE GENOMIC DNA]</scope>
    <source>
        <strain evidence="2 3">IMI 309357</strain>
    </source>
</reference>
<dbReference type="Proteomes" id="UP000176998">
    <property type="component" value="Unassembled WGS sequence"/>
</dbReference>
<name>A0A1G4AVI0_9PEZI</name>
<evidence type="ECO:0000256" key="1">
    <source>
        <dbReference type="SAM" id="MobiDB-lite"/>
    </source>
</evidence>
<evidence type="ECO:0000313" key="2">
    <source>
        <dbReference type="EMBL" id="OHE93121.1"/>
    </source>
</evidence>
<organism evidence="2 3">
    <name type="scientific">Colletotrichum orchidophilum</name>
    <dbReference type="NCBI Taxonomy" id="1209926"/>
    <lineage>
        <taxon>Eukaryota</taxon>
        <taxon>Fungi</taxon>
        <taxon>Dikarya</taxon>
        <taxon>Ascomycota</taxon>
        <taxon>Pezizomycotina</taxon>
        <taxon>Sordariomycetes</taxon>
        <taxon>Hypocreomycetidae</taxon>
        <taxon>Glomerellales</taxon>
        <taxon>Glomerellaceae</taxon>
        <taxon>Colletotrichum</taxon>
    </lineage>
</organism>
<evidence type="ECO:0000313" key="3">
    <source>
        <dbReference type="Proteomes" id="UP000176998"/>
    </source>
</evidence>
<sequence>MASETAPNSSLEGFELTRVLGRG</sequence>
<dbReference type="AlphaFoldDB" id="A0A1G4AVI0"/>
<comment type="caution">
    <text evidence="2">The sequence shown here is derived from an EMBL/GenBank/DDBJ whole genome shotgun (WGS) entry which is preliminary data.</text>
</comment>
<accession>A0A1G4AVI0</accession>
<gene>
    <name evidence="2" type="ORF">CORC01_11533</name>
</gene>
<protein>
    <submittedName>
        <fullName evidence="2">Uncharacterized protein</fullName>
    </submittedName>
</protein>
<keyword evidence="3" id="KW-1185">Reference proteome</keyword>
<proteinExistence type="predicted"/>
<dbReference type="EMBL" id="MJBS01000127">
    <property type="protein sequence ID" value="OHE93121.1"/>
    <property type="molecule type" value="Genomic_DNA"/>
</dbReference>